<dbReference type="GO" id="GO:0006631">
    <property type="term" value="P:fatty acid metabolic process"/>
    <property type="evidence" value="ECO:0007669"/>
    <property type="project" value="UniProtKB-KW"/>
</dbReference>
<dbReference type="PATRIC" id="fig|471514.4.peg.2770"/>
<keyword evidence="26" id="KW-1185">Reference proteome</keyword>
<evidence type="ECO:0000256" key="7">
    <source>
        <dbReference type="ARBA" id="ARBA00022801"/>
    </source>
</evidence>
<keyword evidence="6" id="KW-0053">Apoptosis</keyword>
<evidence type="ECO:0000256" key="15">
    <source>
        <dbReference type="ARBA" id="ARBA00038456"/>
    </source>
</evidence>
<evidence type="ECO:0000259" key="24">
    <source>
        <dbReference type="Pfam" id="PF03061"/>
    </source>
</evidence>
<comment type="catalytic activity">
    <reaction evidence="14">
        <text>(9Z)-octadecenoyl-CoA + H2O = (9Z)-octadecenoate + CoA + H(+)</text>
        <dbReference type="Rhea" id="RHEA:40139"/>
        <dbReference type="ChEBI" id="CHEBI:15377"/>
        <dbReference type="ChEBI" id="CHEBI:15378"/>
        <dbReference type="ChEBI" id="CHEBI:30823"/>
        <dbReference type="ChEBI" id="CHEBI:57287"/>
        <dbReference type="ChEBI" id="CHEBI:57387"/>
    </reaction>
    <physiologicalReaction direction="left-to-right" evidence="14">
        <dbReference type="Rhea" id="RHEA:40140"/>
    </physiologicalReaction>
</comment>
<keyword evidence="8" id="KW-0276">Fatty acid metabolism</keyword>
<comment type="catalytic activity">
    <reaction evidence="20">
        <text>hexadecanoyl-CoA + H2O = hexadecanoate + CoA + H(+)</text>
        <dbReference type="Rhea" id="RHEA:16645"/>
        <dbReference type="ChEBI" id="CHEBI:7896"/>
        <dbReference type="ChEBI" id="CHEBI:15377"/>
        <dbReference type="ChEBI" id="CHEBI:15378"/>
        <dbReference type="ChEBI" id="CHEBI:57287"/>
        <dbReference type="ChEBI" id="CHEBI:57379"/>
        <dbReference type="EC" id="3.1.2.2"/>
    </reaction>
    <physiologicalReaction direction="left-to-right" evidence="20">
        <dbReference type="Rhea" id="RHEA:16646"/>
    </physiologicalReaction>
</comment>
<evidence type="ECO:0000256" key="20">
    <source>
        <dbReference type="ARBA" id="ARBA00047734"/>
    </source>
</evidence>
<comment type="caution">
    <text evidence="25">The sequence shown here is derived from an EMBL/GenBank/DDBJ whole genome shotgun (WGS) entry which is preliminary data.</text>
</comment>
<dbReference type="OrthoDB" id="9792301at2"/>
<evidence type="ECO:0000256" key="4">
    <source>
        <dbReference type="ARBA" id="ARBA00022475"/>
    </source>
</evidence>
<evidence type="ECO:0000256" key="8">
    <source>
        <dbReference type="ARBA" id="ARBA00022832"/>
    </source>
</evidence>
<dbReference type="NCBIfam" id="TIGR00369">
    <property type="entry name" value="unchar_dom_1"/>
    <property type="match status" value="1"/>
</dbReference>
<proteinExistence type="inferred from homology"/>
<keyword evidence="5" id="KW-0963">Cytoplasm</keyword>
<evidence type="ECO:0000256" key="11">
    <source>
        <dbReference type="ARBA" id="ARBA00023136"/>
    </source>
</evidence>
<comment type="catalytic activity">
    <reaction evidence="19">
        <text>octanoyl-CoA + H2O = octanoate + CoA + H(+)</text>
        <dbReference type="Rhea" id="RHEA:30143"/>
        <dbReference type="ChEBI" id="CHEBI:15377"/>
        <dbReference type="ChEBI" id="CHEBI:15378"/>
        <dbReference type="ChEBI" id="CHEBI:25646"/>
        <dbReference type="ChEBI" id="CHEBI:57287"/>
        <dbReference type="ChEBI" id="CHEBI:57386"/>
    </reaction>
    <physiologicalReaction direction="left-to-right" evidence="19">
        <dbReference type="Rhea" id="RHEA:30144"/>
    </physiologicalReaction>
</comment>
<dbReference type="InterPro" id="IPR006683">
    <property type="entry name" value="Thioestr_dom"/>
</dbReference>
<keyword evidence="4" id="KW-1003">Cell membrane</keyword>
<evidence type="ECO:0000256" key="5">
    <source>
        <dbReference type="ARBA" id="ARBA00022490"/>
    </source>
</evidence>
<evidence type="ECO:0000256" key="21">
    <source>
        <dbReference type="ARBA" id="ARBA00047969"/>
    </source>
</evidence>
<dbReference type="EC" id="3.1.2.2" evidence="16"/>
<reference evidence="25 26" key="1">
    <citation type="submission" date="2015-09" db="EMBL/GenBank/DDBJ databases">
        <title>Draft genome sequence of Alicyclobacillus ferrooxydans DSM 22381.</title>
        <authorList>
            <person name="Hemp J."/>
        </authorList>
    </citation>
    <scope>NUCLEOTIDE SEQUENCE [LARGE SCALE GENOMIC DNA]</scope>
    <source>
        <strain evidence="25 26">TC-34</strain>
    </source>
</reference>
<keyword evidence="7" id="KW-0378">Hydrolase</keyword>
<evidence type="ECO:0000256" key="19">
    <source>
        <dbReference type="ARBA" id="ARBA00047588"/>
    </source>
</evidence>
<dbReference type="PANTHER" id="PTHR12418:SF19">
    <property type="entry name" value="ACYL-COENZYME A THIOESTERASE THEM4"/>
    <property type="match status" value="1"/>
</dbReference>
<comment type="catalytic activity">
    <reaction evidence="13">
        <text>(5Z,8Z,11Z,14Z)-eicosatetraenoyl-CoA + H2O = (5Z,8Z,11Z,14Z)-eicosatetraenoate + CoA + H(+)</text>
        <dbReference type="Rhea" id="RHEA:40151"/>
        <dbReference type="ChEBI" id="CHEBI:15377"/>
        <dbReference type="ChEBI" id="CHEBI:15378"/>
        <dbReference type="ChEBI" id="CHEBI:32395"/>
        <dbReference type="ChEBI" id="CHEBI:57287"/>
        <dbReference type="ChEBI" id="CHEBI:57368"/>
    </reaction>
    <physiologicalReaction direction="left-to-right" evidence="13">
        <dbReference type="Rhea" id="RHEA:40152"/>
    </physiologicalReaction>
</comment>
<comment type="catalytic activity">
    <reaction evidence="22">
        <text>dodecanoyl-CoA + H2O = dodecanoate + CoA + H(+)</text>
        <dbReference type="Rhea" id="RHEA:30135"/>
        <dbReference type="ChEBI" id="CHEBI:15377"/>
        <dbReference type="ChEBI" id="CHEBI:15378"/>
        <dbReference type="ChEBI" id="CHEBI:18262"/>
        <dbReference type="ChEBI" id="CHEBI:57287"/>
        <dbReference type="ChEBI" id="CHEBI:57375"/>
    </reaction>
    <physiologicalReaction direction="left-to-right" evidence="22">
        <dbReference type="Rhea" id="RHEA:30136"/>
    </physiologicalReaction>
</comment>
<evidence type="ECO:0000256" key="13">
    <source>
        <dbReference type="ARBA" id="ARBA00035852"/>
    </source>
</evidence>
<evidence type="ECO:0000256" key="14">
    <source>
        <dbReference type="ARBA" id="ARBA00037002"/>
    </source>
</evidence>
<keyword evidence="12" id="KW-0966">Cell projection</keyword>
<dbReference type="GO" id="GO:0016020">
    <property type="term" value="C:membrane"/>
    <property type="evidence" value="ECO:0007669"/>
    <property type="project" value="UniProtKB-SubCell"/>
</dbReference>
<feature type="domain" description="Thioesterase" evidence="24">
    <location>
        <begin position="45"/>
        <end position="117"/>
    </location>
</feature>
<keyword evidence="10" id="KW-0443">Lipid metabolism</keyword>
<dbReference type="SUPFAM" id="SSF54637">
    <property type="entry name" value="Thioesterase/thiol ester dehydrase-isomerase"/>
    <property type="match status" value="1"/>
</dbReference>
<evidence type="ECO:0000256" key="23">
    <source>
        <dbReference type="ARBA" id="ARBA00048180"/>
    </source>
</evidence>
<dbReference type="CDD" id="cd03443">
    <property type="entry name" value="PaaI_thioesterase"/>
    <property type="match status" value="1"/>
</dbReference>
<evidence type="ECO:0000256" key="1">
    <source>
        <dbReference type="ARBA" id="ARBA00004170"/>
    </source>
</evidence>
<dbReference type="GO" id="GO:0005737">
    <property type="term" value="C:cytoplasm"/>
    <property type="evidence" value="ECO:0007669"/>
    <property type="project" value="UniProtKB-SubCell"/>
</dbReference>
<comment type="catalytic activity">
    <reaction evidence="21">
        <text>decanoyl-CoA + H2O = decanoate + CoA + H(+)</text>
        <dbReference type="Rhea" id="RHEA:40059"/>
        <dbReference type="ChEBI" id="CHEBI:15377"/>
        <dbReference type="ChEBI" id="CHEBI:15378"/>
        <dbReference type="ChEBI" id="CHEBI:27689"/>
        <dbReference type="ChEBI" id="CHEBI:57287"/>
        <dbReference type="ChEBI" id="CHEBI:61430"/>
    </reaction>
    <physiologicalReaction direction="left-to-right" evidence="21">
        <dbReference type="Rhea" id="RHEA:40060"/>
    </physiologicalReaction>
</comment>
<evidence type="ECO:0000313" key="25">
    <source>
        <dbReference type="EMBL" id="KPV45235.1"/>
    </source>
</evidence>
<organism evidence="25 26">
    <name type="scientific">Alicyclobacillus ferrooxydans</name>
    <dbReference type="NCBI Taxonomy" id="471514"/>
    <lineage>
        <taxon>Bacteria</taxon>
        <taxon>Bacillati</taxon>
        <taxon>Bacillota</taxon>
        <taxon>Bacilli</taxon>
        <taxon>Bacillales</taxon>
        <taxon>Alicyclobacillaceae</taxon>
        <taxon>Alicyclobacillus</taxon>
    </lineage>
</organism>
<dbReference type="EMBL" id="LJCO01000011">
    <property type="protein sequence ID" value="KPV45235.1"/>
    <property type="molecule type" value="Genomic_DNA"/>
</dbReference>
<evidence type="ECO:0000256" key="22">
    <source>
        <dbReference type="ARBA" id="ARBA00048074"/>
    </source>
</evidence>
<dbReference type="STRING" id="471514.AN477_02190"/>
<dbReference type="GO" id="GO:0016289">
    <property type="term" value="F:acyl-CoA hydrolase activity"/>
    <property type="evidence" value="ECO:0007669"/>
    <property type="project" value="UniProtKB-ARBA"/>
</dbReference>
<evidence type="ECO:0000256" key="17">
    <source>
        <dbReference type="ARBA" id="ARBA00040123"/>
    </source>
</evidence>
<name>A0A0P9CZS5_9BACL</name>
<keyword evidence="11" id="KW-0472">Membrane</keyword>
<dbReference type="Gene3D" id="3.10.129.10">
    <property type="entry name" value="Hotdog Thioesterase"/>
    <property type="match status" value="1"/>
</dbReference>
<comment type="similarity">
    <text evidence="15">Belongs to the THEM4/THEM5 thioesterase family.</text>
</comment>
<evidence type="ECO:0000256" key="9">
    <source>
        <dbReference type="ARBA" id="ARBA00022946"/>
    </source>
</evidence>
<sequence length="144" mass="15948">MYRNDNCFGCGSDNPMGLHLKVEQQDEGRVVTHFVCEPKHAGWPGIQHGGVTSALLDEVSGYVPNFMGVMTMTAELKISYRDPIYVGEHLEIQAEPIRVTRRLIDVAARIVNHEGAVKAESLAKMVVLTAEQRRAAGLKDVEME</sequence>
<dbReference type="InterPro" id="IPR003736">
    <property type="entry name" value="PAAI_dom"/>
</dbReference>
<accession>A0A0P9CZS5</accession>
<dbReference type="RefSeq" id="WP_083485877.1">
    <property type="nucleotide sequence ID" value="NZ_LJCO01000011.1"/>
</dbReference>
<dbReference type="InterPro" id="IPR052365">
    <property type="entry name" value="THEM4/THEM5_acyl-CoA_thioest"/>
</dbReference>
<keyword evidence="9" id="KW-0809">Transit peptide</keyword>
<evidence type="ECO:0000256" key="18">
    <source>
        <dbReference type="ARBA" id="ARBA00043210"/>
    </source>
</evidence>
<evidence type="ECO:0000313" key="26">
    <source>
        <dbReference type="Proteomes" id="UP000050482"/>
    </source>
</evidence>
<dbReference type="Pfam" id="PF03061">
    <property type="entry name" value="4HBT"/>
    <property type="match status" value="1"/>
</dbReference>
<comment type="subcellular location">
    <subcellularLocation>
        <location evidence="3">Cell projection</location>
        <location evidence="3">Ruffle membrane</location>
    </subcellularLocation>
    <subcellularLocation>
        <location evidence="2">Cytoplasm</location>
    </subcellularLocation>
    <subcellularLocation>
        <location evidence="1">Membrane</location>
        <topology evidence="1">Peripheral membrane protein</topology>
    </subcellularLocation>
</comment>
<evidence type="ECO:0000256" key="16">
    <source>
        <dbReference type="ARBA" id="ARBA00038848"/>
    </source>
</evidence>
<evidence type="ECO:0000256" key="6">
    <source>
        <dbReference type="ARBA" id="ARBA00022703"/>
    </source>
</evidence>
<dbReference type="Proteomes" id="UP000050482">
    <property type="component" value="Unassembled WGS sequence"/>
</dbReference>
<protein>
    <recommendedName>
        <fullName evidence="17">Acyl-coenzyme A thioesterase THEM4</fullName>
        <ecNumber evidence="16">3.1.2.2</ecNumber>
    </recommendedName>
    <alternativeName>
        <fullName evidence="18">Thioesterase superfamily member 4</fullName>
    </alternativeName>
</protein>
<evidence type="ECO:0000256" key="12">
    <source>
        <dbReference type="ARBA" id="ARBA00023273"/>
    </source>
</evidence>
<evidence type="ECO:0000256" key="10">
    <source>
        <dbReference type="ARBA" id="ARBA00023098"/>
    </source>
</evidence>
<dbReference type="PANTHER" id="PTHR12418">
    <property type="entry name" value="ACYL-COENZYME A THIOESTERASE THEM4"/>
    <property type="match status" value="1"/>
</dbReference>
<gene>
    <name evidence="25" type="ORF">AN477_02190</name>
</gene>
<evidence type="ECO:0000256" key="3">
    <source>
        <dbReference type="ARBA" id="ARBA00004632"/>
    </source>
</evidence>
<comment type="catalytic activity">
    <reaction evidence="23">
        <text>tetradecanoyl-CoA + H2O = tetradecanoate + CoA + H(+)</text>
        <dbReference type="Rhea" id="RHEA:40119"/>
        <dbReference type="ChEBI" id="CHEBI:15377"/>
        <dbReference type="ChEBI" id="CHEBI:15378"/>
        <dbReference type="ChEBI" id="CHEBI:30807"/>
        <dbReference type="ChEBI" id="CHEBI:57287"/>
        <dbReference type="ChEBI" id="CHEBI:57385"/>
    </reaction>
    <physiologicalReaction direction="left-to-right" evidence="23">
        <dbReference type="Rhea" id="RHEA:40120"/>
    </physiologicalReaction>
</comment>
<dbReference type="AlphaFoldDB" id="A0A0P9CZS5"/>
<dbReference type="InterPro" id="IPR029069">
    <property type="entry name" value="HotDog_dom_sf"/>
</dbReference>
<evidence type="ECO:0000256" key="2">
    <source>
        <dbReference type="ARBA" id="ARBA00004496"/>
    </source>
</evidence>